<dbReference type="SUPFAM" id="SSF52266">
    <property type="entry name" value="SGNH hydrolase"/>
    <property type="match status" value="1"/>
</dbReference>
<dbReference type="PANTHER" id="PTHR45642:SF139">
    <property type="entry name" value="SGNH HYDROLASE-TYPE ESTERASE DOMAIN-CONTAINING PROTEIN"/>
    <property type="match status" value="1"/>
</dbReference>
<dbReference type="EMBL" id="CP002199">
    <property type="protein sequence ID" value="ADN17880.1"/>
    <property type="molecule type" value="Genomic_DNA"/>
</dbReference>
<keyword evidence="3" id="KW-0614">Plasmid</keyword>
<keyword evidence="4" id="KW-1185">Reference proteome</keyword>
<dbReference type="HOGENOM" id="CLU_015101_3_2_3"/>
<evidence type="ECO:0000313" key="3">
    <source>
        <dbReference type="EMBL" id="ADN17880.1"/>
    </source>
</evidence>
<dbReference type="Gene3D" id="3.40.50.1110">
    <property type="entry name" value="SGNH hydrolase"/>
    <property type="match status" value="1"/>
</dbReference>
<accession>E0ULQ0</accession>
<dbReference type="OrthoDB" id="5292073at2"/>
<evidence type="ECO:0000256" key="2">
    <source>
        <dbReference type="SAM" id="SignalP"/>
    </source>
</evidence>
<proteinExistence type="predicted"/>
<feature type="signal peptide" evidence="2">
    <location>
        <begin position="1"/>
        <end position="25"/>
    </location>
</feature>
<feature type="chain" id="PRO_5003141325" evidence="2">
    <location>
        <begin position="26"/>
        <end position="337"/>
    </location>
</feature>
<sequence length="337" mass="36192">MIMKSKVITTGLCLLSFIFPIKTLAANFEAVYAFGDSYLDVGNYYNYTKNIFGSGFPPQPYYEGRLTNGNVWAEYLAQDLNLSPNSNNNFAVLGATSGLYNAVAPSSIPSLYLTGVLSQINNFLGTTPSVNPNALYIVSGGFNDLFVSNGTIDINEPVMNILTGVRNLALGGAKNILVANLPNLGDLPGTINSEISNQLNKSTIQYNASLAQSIHALKSELNQVNIVSLDINGLFNQVFANPDQFGFKDVTGSCLGNTVIGALPASDLSSLCGSNPNQVFFWDSIHPTTTAHKLIAEYAVSVLEEPQAIPEPSPEVRIWGIIALLIVSTTAVRRQKT</sequence>
<organism evidence="3 4">
    <name type="scientific">Gloeothece verrucosa (strain PCC 7822)</name>
    <name type="common">Cyanothece sp. (strain PCC 7822)</name>
    <dbReference type="NCBI Taxonomy" id="497965"/>
    <lineage>
        <taxon>Bacteria</taxon>
        <taxon>Bacillati</taxon>
        <taxon>Cyanobacteriota</taxon>
        <taxon>Cyanophyceae</taxon>
        <taxon>Oscillatoriophycideae</taxon>
        <taxon>Chroococcales</taxon>
        <taxon>Aphanothecaceae</taxon>
        <taxon>Gloeothece</taxon>
        <taxon>Gloeothece verrucosa</taxon>
    </lineage>
</organism>
<reference evidence="4" key="1">
    <citation type="journal article" date="2011" name="MBio">
        <title>Novel metabolic attributes of the genus Cyanothece, comprising a group of unicellular nitrogen-fixing Cyanobacteria.</title>
        <authorList>
            <person name="Bandyopadhyay A."/>
            <person name="Elvitigala T."/>
            <person name="Welsh E."/>
            <person name="Stockel J."/>
            <person name="Liberton M."/>
            <person name="Min H."/>
            <person name="Sherman L.A."/>
            <person name="Pakrasi H.B."/>
        </authorList>
    </citation>
    <scope>NUCLEOTIDE SEQUENCE [LARGE SCALE GENOMIC DNA]</scope>
    <source>
        <strain evidence="4">PCC 7822</strain>
        <plasmid evidence="4">Cy782201</plasmid>
    </source>
</reference>
<geneLocation type="plasmid" evidence="3 4">
    <name>Cy782201</name>
</geneLocation>
<dbReference type="Pfam" id="PF00657">
    <property type="entry name" value="Lipase_GDSL"/>
    <property type="match status" value="1"/>
</dbReference>
<keyword evidence="1 2" id="KW-0732">Signal</keyword>
<dbReference type="InterPro" id="IPR050592">
    <property type="entry name" value="GDSL_lipolytic_enzyme"/>
</dbReference>
<dbReference type="CDD" id="cd01846">
    <property type="entry name" value="fatty_acyltransferase_like"/>
    <property type="match status" value="1"/>
</dbReference>
<gene>
    <name evidence="3" type="ordered locus">Cyan7822_6033</name>
</gene>
<evidence type="ECO:0000256" key="1">
    <source>
        <dbReference type="ARBA" id="ARBA00022729"/>
    </source>
</evidence>
<dbReference type="InterPro" id="IPR036514">
    <property type="entry name" value="SGNH_hydro_sf"/>
</dbReference>
<dbReference type="InterPro" id="IPR001087">
    <property type="entry name" value="GDSL"/>
</dbReference>
<dbReference type="PANTHER" id="PTHR45642">
    <property type="entry name" value="GDSL ESTERASE/LIPASE EXL3"/>
    <property type="match status" value="1"/>
</dbReference>
<evidence type="ECO:0000313" key="4">
    <source>
        <dbReference type="Proteomes" id="UP000008206"/>
    </source>
</evidence>
<dbReference type="GO" id="GO:0016788">
    <property type="term" value="F:hydrolase activity, acting on ester bonds"/>
    <property type="evidence" value="ECO:0007669"/>
    <property type="project" value="InterPro"/>
</dbReference>
<dbReference type="RefSeq" id="WP_013334630.1">
    <property type="nucleotide sequence ID" value="NC_014533.1"/>
</dbReference>
<dbReference type="AlphaFoldDB" id="E0ULQ0"/>
<protein>
    <submittedName>
        <fullName evidence="3">Lipolytic protein G-D-S-L family</fullName>
    </submittedName>
</protein>
<dbReference type="KEGG" id="cyj:Cyan7822_6033"/>
<name>E0ULQ0_GLOV7</name>
<dbReference type="Proteomes" id="UP000008206">
    <property type="component" value="Plasmid Cy782201"/>
</dbReference>